<sequence>LTPEHKERRVQWAKQHLNDNWESTVFTDESTFQLFRNTIRRWSKNPTEEKKRILKNRQKVHVWVSISSHGKVGFHSFQNIMDSDYYIEILENNLISNAKR</sequence>
<name>A0A815UQ28_9BILA</name>
<evidence type="ECO:0000313" key="2">
    <source>
        <dbReference type="Proteomes" id="UP000663864"/>
    </source>
</evidence>
<accession>A0A815UQ28</accession>
<dbReference type="GO" id="GO:0003676">
    <property type="term" value="F:nucleic acid binding"/>
    <property type="evidence" value="ECO:0007669"/>
    <property type="project" value="InterPro"/>
</dbReference>
<gene>
    <name evidence="1" type="ORF">ZHD862_LOCUS38444</name>
</gene>
<evidence type="ECO:0000313" key="1">
    <source>
        <dbReference type="EMBL" id="CAF1522928.1"/>
    </source>
</evidence>
<dbReference type="Gene3D" id="3.30.420.10">
    <property type="entry name" value="Ribonuclease H-like superfamily/Ribonuclease H"/>
    <property type="match status" value="1"/>
</dbReference>
<evidence type="ECO:0008006" key="3">
    <source>
        <dbReference type="Google" id="ProtNLM"/>
    </source>
</evidence>
<comment type="caution">
    <text evidence="1">The sequence shown here is derived from an EMBL/GenBank/DDBJ whole genome shotgun (WGS) entry which is preliminary data.</text>
</comment>
<organism evidence="1 2">
    <name type="scientific">Rotaria sordida</name>
    <dbReference type="NCBI Taxonomy" id="392033"/>
    <lineage>
        <taxon>Eukaryota</taxon>
        <taxon>Metazoa</taxon>
        <taxon>Spiralia</taxon>
        <taxon>Gnathifera</taxon>
        <taxon>Rotifera</taxon>
        <taxon>Eurotatoria</taxon>
        <taxon>Bdelloidea</taxon>
        <taxon>Philodinida</taxon>
        <taxon>Philodinidae</taxon>
        <taxon>Rotaria</taxon>
    </lineage>
</organism>
<feature type="non-terminal residue" evidence="1">
    <location>
        <position position="1"/>
    </location>
</feature>
<reference evidence="1" key="1">
    <citation type="submission" date="2021-02" db="EMBL/GenBank/DDBJ databases">
        <authorList>
            <person name="Nowell W R."/>
        </authorList>
    </citation>
    <scope>NUCLEOTIDE SEQUENCE</scope>
</reference>
<dbReference type="EMBL" id="CAJNOT010009064">
    <property type="protein sequence ID" value="CAF1522928.1"/>
    <property type="molecule type" value="Genomic_DNA"/>
</dbReference>
<dbReference type="AlphaFoldDB" id="A0A815UQ28"/>
<dbReference type="InterPro" id="IPR036397">
    <property type="entry name" value="RNaseH_sf"/>
</dbReference>
<protein>
    <recommendedName>
        <fullName evidence="3">Transposase</fullName>
    </recommendedName>
</protein>
<proteinExistence type="predicted"/>
<dbReference type="Proteomes" id="UP000663864">
    <property type="component" value="Unassembled WGS sequence"/>
</dbReference>